<dbReference type="EC" id="3.5.99.6" evidence="4"/>
<feature type="active site" description="Proton acceptor; for enolization step" evidence="4">
    <location>
        <position position="67"/>
    </location>
</feature>
<dbReference type="GeneID" id="97031202"/>
<dbReference type="RefSeq" id="WP_134711164.1">
    <property type="nucleotide sequence ID" value="NZ_CP119081.1"/>
</dbReference>
<dbReference type="GO" id="GO:0006046">
    <property type="term" value="P:N-acetylglucosamine catabolic process"/>
    <property type="evidence" value="ECO:0007669"/>
    <property type="project" value="UniProtKB-UniRule"/>
</dbReference>
<feature type="active site" description="For ring-opening step" evidence="4">
    <location>
        <position position="143"/>
    </location>
</feature>
<name>A0A4R9C1M2_9FIRM</name>
<dbReference type="Gene3D" id="3.40.50.1360">
    <property type="match status" value="1"/>
</dbReference>
<dbReference type="InterPro" id="IPR006148">
    <property type="entry name" value="Glc/Gal-6P_isomerase"/>
</dbReference>
<dbReference type="HAMAP" id="MF_01241">
    <property type="entry name" value="GlcN6P_deamin"/>
    <property type="match status" value="1"/>
</dbReference>
<evidence type="ECO:0000256" key="3">
    <source>
        <dbReference type="ARBA" id="ARBA00023277"/>
    </source>
</evidence>
<dbReference type="SUPFAM" id="SSF100950">
    <property type="entry name" value="NagB/RpiA/CoA transferase-like"/>
    <property type="match status" value="1"/>
</dbReference>
<dbReference type="GO" id="GO:0006043">
    <property type="term" value="P:glucosamine catabolic process"/>
    <property type="evidence" value="ECO:0007669"/>
    <property type="project" value="TreeGrafter"/>
</dbReference>
<organism evidence="6 7">
    <name type="scientific">Helcococcus ovis</name>
    <dbReference type="NCBI Taxonomy" id="72026"/>
    <lineage>
        <taxon>Bacteria</taxon>
        <taxon>Bacillati</taxon>
        <taxon>Bacillota</taxon>
        <taxon>Tissierellia</taxon>
        <taxon>Tissierellales</taxon>
        <taxon>Peptoniphilaceae</taxon>
        <taxon>Helcococcus</taxon>
    </lineage>
</organism>
<dbReference type="CDD" id="cd01399">
    <property type="entry name" value="GlcN6P_deaminase"/>
    <property type="match status" value="1"/>
</dbReference>
<dbReference type="PANTHER" id="PTHR11280">
    <property type="entry name" value="GLUCOSAMINE-6-PHOSPHATE ISOMERASE"/>
    <property type="match status" value="1"/>
</dbReference>
<comment type="pathway">
    <text evidence="4">Amino-sugar metabolism; N-acetylneuraminate degradation; D-fructose 6-phosphate from N-acetylneuraminate: step 5/5.</text>
</comment>
<comment type="function">
    <text evidence="4">Catalyzes the reversible isomerization-deamination of glucosamine 6-phosphate (GlcN6P) to form fructose 6-phosphate (Fru6P) and ammonium ion.</text>
</comment>
<gene>
    <name evidence="4 6" type="primary">nagB</name>
    <name evidence="6" type="ORF">EQF91_03690</name>
</gene>
<feature type="domain" description="Glucosamine/galactosamine-6-phosphate isomerase" evidence="5">
    <location>
        <begin position="10"/>
        <end position="225"/>
    </location>
</feature>
<dbReference type="Proteomes" id="UP000297454">
    <property type="component" value="Unassembled WGS sequence"/>
</dbReference>
<comment type="caution">
    <text evidence="4">Lacks conserved residue(s) required for the propagation of feature annotation.</text>
</comment>
<dbReference type="NCBIfam" id="TIGR00502">
    <property type="entry name" value="nagB"/>
    <property type="match status" value="1"/>
</dbReference>
<dbReference type="InterPro" id="IPR004547">
    <property type="entry name" value="Glucosamine6P_isomerase"/>
</dbReference>
<reference evidence="6 7" key="1">
    <citation type="submission" date="2019-01" db="EMBL/GenBank/DDBJ databases">
        <title>Draft Genome Sequences of Helcococcus ovis Strains Isolated from the Uterus and Vagina of Dairy Cows with Metritis.</title>
        <authorList>
            <person name="Cunha F."/>
            <person name="Jeon S.J."/>
            <person name="Kutzer P."/>
            <person name="Galvao K.N."/>
        </authorList>
    </citation>
    <scope>NUCLEOTIDE SEQUENCE [LARGE SCALE GENOMIC DNA]</scope>
    <source>
        <strain evidence="6 7">KG-37</strain>
    </source>
</reference>
<evidence type="ECO:0000259" key="5">
    <source>
        <dbReference type="Pfam" id="PF01182"/>
    </source>
</evidence>
<feature type="active site" description="Proton acceptor; for ring-opening step" evidence="4">
    <location>
        <position position="138"/>
    </location>
</feature>
<keyword evidence="3 4" id="KW-0119">Carbohydrate metabolism</keyword>
<proteinExistence type="inferred from homology"/>
<comment type="caution">
    <text evidence="6">The sequence shown here is derived from an EMBL/GenBank/DDBJ whole genome shotgun (WGS) entry which is preliminary data.</text>
</comment>
<keyword evidence="2 4" id="KW-0378">Hydrolase</keyword>
<keyword evidence="7" id="KW-1185">Reference proteome</keyword>
<dbReference type="OrthoDB" id="9791139at2"/>
<evidence type="ECO:0000256" key="1">
    <source>
        <dbReference type="ARBA" id="ARBA00000644"/>
    </source>
</evidence>
<dbReference type="PANTHER" id="PTHR11280:SF5">
    <property type="entry name" value="GLUCOSAMINE-6-PHOSPHATE ISOMERASE"/>
    <property type="match status" value="1"/>
</dbReference>
<dbReference type="GO" id="GO:0005975">
    <property type="term" value="P:carbohydrate metabolic process"/>
    <property type="evidence" value="ECO:0007669"/>
    <property type="project" value="InterPro"/>
</dbReference>
<dbReference type="Pfam" id="PF01182">
    <property type="entry name" value="Glucosamine_iso"/>
    <property type="match status" value="1"/>
</dbReference>
<dbReference type="UniPathway" id="UPA00629">
    <property type="reaction ID" value="UER00684"/>
</dbReference>
<dbReference type="EMBL" id="SCFR01000009">
    <property type="protein sequence ID" value="TFF66564.1"/>
    <property type="molecule type" value="Genomic_DNA"/>
</dbReference>
<dbReference type="FunFam" id="3.40.50.1360:FF:000003">
    <property type="entry name" value="Glucosamine-6-phosphate deaminase"/>
    <property type="match status" value="1"/>
</dbReference>
<comment type="similarity">
    <text evidence="4">Belongs to the glucosamine/galactosamine-6-phosphate isomerase family. NagB subfamily.</text>
</comment>
<evidence type="ECO:0000256" key="4">
    <source>
        <dbReference type="HAMAP-Rule" id="MF_01241"/>
    </source>
</evidence>
<dbReference type="GO" id="GO:0005737">
    <property type="term" value="C:cytoplasm"/>
    <property type="evidence" value="ECO:0007669"/>
    <property type="project" value="TreeGrafter"/>
</dbReference>
<dbReference type="GO" id="GO:0004342">
    <property type="term" value="F:glucosamine-6-phosphate deaminase activity"/>
    <property type="evidence" value="ECO:0007669"/>
    <property type="project" value="UniProtKB-UniRule"/>
</dbReference>
<comment type="catalytic activity">
    <reaction evidence="1 4">
        <text>alpha-D-glucosamine 6-phosphate + H2O = beta-D-fructose 6-phosphate + NH4(+)</text>
        <dbReference type="Rhea" id="RHEA:12172"/>
        <dbReference type="ChEBI" id="CHEBI:15377"/>
        <dbReference type="ChEBI" id="CHEBI:28938"/>
        <dbReference type="ChEBI" id="CHEBI:57634"/>
        <dbReference type="ChEBI" id="CHEBI:75989"/>
        <dbReference type="EC" id="3.5.99.6"/>
    </reaction>
</comment>
<evidence type="ECO:0000256" key="2">
    <source>
        <dbReference type="ARBA" id="ARBA00022801"/>
    </source>
</evidence>
<evidence type="ECO:0000313" key="7">
    <source>
        <dbReference type="Proteomes" id="UP000297454"/>
    </source>
</evidence>
<protein>
    <recommendedName>
        <fullName evidence="4">Glucosamine-6-phosphate deaminase</fullName>
        <ecNumber evidence="4">3.5.99.6</ecNumber>
    </recommendedName>
    <alternativeName>
        <fullName evidence="4">GlcN6P deaminase</fullName>
        <shortName evidence="4">GNPDA</shortName>
    </alternativeName>
    <alternativeName>
        <fullName evidence="4">Glucosamine-6-phosphate isomerase</fullName>
    </alternativeName>
</protein>
<accession>A0A4R9C1M2</accession>
<evidence type="ECO:0000313" key="6">
    <source>
        <dbReference type="EMBL" id="TFF66564.1"/>
    </source>
</evidence>
<feature type="active site" description="For ring-opening step" evidence="4">
    <location>
        <position position="136"/>
    </location>
</feature>
<dbReference type="GO" id="GO:0019262">
    <property type="term" value="P:N-acetylneuraminate catabolic process"/>
    <property type="evidence" value="ECO:0007669"/>
    <property type="project" value="UniProtKB-UniRule"/>
</dbReference>
<dbReference type="AlphaFoldDB" id="A0A4R9C1M2"/>
<dbReference type="GO" id="GO:0042802">
    <property type="term" value="F:identical protein binding"/>
    <property type="evidence" value="ECO:0007669"/>
    <property type="project" value="TreeGrafter"/>
</dbReference>
<dbReference type="InterPro" id="IPR037171">
    <property type="entry name" value="NagB/RpiA_transferase-like"/>
</dbReference>
<sequence length="248" mass="27765">MEIIITKNYDEMSKKAADIVANTIKENPNAILGLATGSTPIGLYKELINKNENKEISFKNIKSVNLDEYIGLSGEHKQSYRYFMNKNLFNHIDIDKNNTYVPNGKAEDFLEECKNYEKIIDDLGGQDIQILGIGENGHIGFNEPSSKLELYTHIEDLQESTINANSRFFEKIKDVPTTAISMGMGSIFKAKKIILLASGVKKAKIMNTLKDSVISPLIPASFLKLHKNVIVIMDEEAGSLYVNEEISK</sequence>